<dbReference type="EMBL" id="FX986047">
    <property type="protein sequence ID" value="BBF98004.1"/>
    <property type="molecule type" value="mRNA"/>
</dbReference>
<reference evidence="5" key="2">
    <citation type="submission" date="2018-08" db="EMBL/GenBank/DDBJ databases">
        <authorList>
            <person name="Ferrada E.E."/>
            <person name="Latorre B.A."/>
        </authorList>
    </citation>
    <scope>NUCLEOTIDE SEQUENCE</scope>
    <source>
        <tissue evidence="5">Venom gland and sac</tissue>
    </source>
</reference>
<dbReference type="GO" id="GO:0003677">
    <property type="term" value="F:DNA binding"/>
    <property type="evidence" value="ECO:0007669"/>
    <property type="project" value="InterPro"/>
</dbReference>
<dbReference type="GO" id="GO:0005524">
    <property type="term" value="F:ATP binding"/>
    <property type="evidence" value="ECO:0007669"/>
    <property type="project" value="UniProtKB-KW"/>
</dbReference>
<dbReference type="SMART" id="SM00382">
    <property type="entry name" value="AAA"/>
    <property type="match status" value="1"/>
</dbReference>
<accession>A0A348G6D1</accession>
<evidence type="ECO:0000259" key="4">
    <source>
        <dbReference type="SMART" id="SM00382"/>
    </source>
</evidence>
<dbReference type="GO" id="GO:0016887">
    <property type="term" value="F:ATP hydrolysis activity"/>
    <property type="evidence" value="ECO:0007669"/>
    <property type="project" value="InterPro"/>
</dbReference>
<dbReference type="GO" id="GO:0017116">
    <property type="term" value="F:single-stranded DNA helicase activity"/>
    <property type="evidence" value="ECO:0007669"/>
    <property type="project" value="TreeGrafter"/>
</dbReference>
<dbReference type="CDD" id="cd00009">
    <property type="entry name" value="AAA"/>
    <property type="match status" value="1"/>
</dbReference>
<dbReference type="GO" id="GO:0006261">
    <property type="term" value="P:DNA-templated DNA replication"/>
    <property type="evidence" value="ECO:0007669"/>
    <property type="project" value="TreeGrafter"/>
</dbReference>
<feature type="domain" description="AAA+ ATPase" evidence="4">
    <location>
        <begin position="114"/>
        <end position="236"/>
    </location>
</feature>
<dbReference type="Gene3D" id="1.10.8.60">
    <property type="match status" value="1"/>
</dbReference>
<dbReference type="GO" id="GO:0000731">
    <property type="term" value="P:DNA synthesis involved in DNA repair"/>
    <property type="evidence" value="ECO:0007669"/>
    <property type="project" value="TreeGrafter"/>
</dbReference>
<protein>
    <submittedName>
        <fullName evidence="5">ATPase WRNIP1</fullName>
    </submittedName>
</protein>
<dbReference type="InterPro" id="IPR051314">
    <property type="entry name" value="AAA_ATPase_RarA/MGS1/WRNIP1"/>
</dbReference>
<dbReference type="PANTHER" id="PTHR13779">
    <property type="entry name" value="WERNER HELICASE-INTERACTING PROTEIN 1 FAMILY MEMBER"/>
    <property type="match status" value="1"/>
</dbReference>
<keyword evidence="2" id="KW-0547">Nucleotide-binding</keyword>
<dbReference type="InterPro" id="IPR003593">
    <property type="entry name" value="AAA+_ATPase"/>
</dbReference>
<dbReference type="Pfam" id="PF00004">
    <property type="entry name" value="AAA"/>
    <property type="match status" value="1"/>
</dbReference>
<dbReference type="CDD" id="cd18139">
    <property type="entry name" value="HLD_clamp_RarA"/>
    <property type="match status" value="1"/>
</dbReference>
<sequence length="462" mass="51901">MQCLVRKKEYGDQEKKNFAERKAKRSLPFEEDPVMSNQIKKFKVHTNQVPNTMGSSSTSEDFMKHSKAQLSKTLNKERVSLVEKIRPTSITTFVGQKHVIGPGTVLRHLLEKKEIPSMIFWGPPGCGKTSLTNVIACLSKETTNNNIHVVNLSAANSGVKNVKDAVTIAQNKSKFGYKTVVFMDKIHRFNKLQQDIFLPHVEAGTFTLIGCTTENPSYSLNPALLSRCRVFMLNKLTESNIKEILHRAMRYINRIVLDTEEERHTDSREQIMFGSTSNPKFHIDDQAVQWLSEACDGDAYVVLNTLELAVLAKKSDRLRTSWSNDFAITLKDVRENLIKTHLLSEEEASQSHHIYSALHKSIRAGKVNASLYWMARIMAAKEDPVNIARRLVRISSEDIGLADPDALGVAVHTMHGCQMIGMPESDVLLGQCTVYLARAPKSRSVYNALKAAEKVVLEHKSP</sequence>
<dbReference type="Pfam" id="PF12002">
    <property type="entry name" value="MgsA_C"/>
    <property type="match status" value="1"/>
</dbReference>
<dbReference type="Gene3D" id="3.40.50.300">
    <property type="entry name" value="P-loop containing nucleotide triphosphate hydrolases"/>
    <property type="match status" value="1"/>
</dbReference>
<name>A0A348G6D1_ODOMO</name>
<evidence type="ECO:0000256" key="2">
    <source>
        <dbReference type="ARBA" id="ARBA00022741"/>
    </source>
</evidence>
<dbReference type="FunFam" id="3.40.50.300:FF:000137">
    <property type="entry name" value="Replication-associated recombination protein A"/>
    <property type="match status" value="1"/>
</dbReference>
<dbReference type="InterPro" id="IPR027417">
    <property type="entry name" value="P-loop_NTPase"/>
</dbReference>
<dbReference type="SUPFAM" id="SSF52540">
    <property type="entry name" value="P-loop containing nucleoside triphosphate hydrolases"/>
    <property type="match status" value="1"/>
</dbReference>
<evidence type="ECO:0000313" key="5">
    <source>
        <dbReference type="EMBL" id="BBF98004.1"/>
    </source>
</evidence>
<dbReference type="InterPro" id="IPR032423">
    <property type="entry name" value="AAA_assoc_2"/>
</dbReference>
<dbReference type="InterPro" id="IPR003959">
    <property type="entry name" value="ATPase_AAA_core"/>
</dbReference>
<dbReference type="GO" id="GO:0008047">
    <property type="term" value="F:enzyme activator activity"/>
    <property type="evidence" value="ECO:0007669"/>
    <property type="project" value="TreeGrafter"/>
</dbReference>
<gene>
    <name evidence="5" type="primary">WRIP1_OM</name>
</gene>
<keyword evidence="3" id="KW-0067">ATP-binding</keyword>
<dbReference type="InterPro" id="IPR008921">
    <property type="entry name" value="DNA_pol3_clamp-load_cplx_C"/>
</dbReference>
<dbReference type="Pfam" id="PF16193">
    <property type="entry name" value="AAA_assoc_2"/>
    <property type="match status" value="1"/>
</dbReference>
<evidence type="ECO:0000256" key="1">
    <source>
        <dbReference type="ARBA" id="ARBA00008959"/>
    </source>
</evidence>
<dbReference type="InterPro" id="IPR021886">
    <property type="entry name" value="MgsA_C"/>
</dbReference>
<organism evidence="5">
    <name type="scientific">Odontomachus monticola</name>
    <name type="common">Trap-jaw ant</name>
    <dbReference type="NCBI Taxonomy" id="613454"/>
    <lineage>
        <taxon>Eukaryota</taxon>
        <taxon>Metazoa</taxon>
        <taxon>Ecdysozoa</taxon>
        <taxon>Arthropoda</taxon>
        <taxon>Hexapoda</taxon>
        <taxon>Insecta</taxon>
        <taxon>Pterygota</taxon>
        <taxon>Neoptera</taxon>
        <taxon>Endopterygota</taxon>
        <taxon>Hymenoptera</taxon>
        <taxon>Apocrita</taxon>
        <taxon>Aculeata</taxon>
        <taxon>Formicoidea</taxon>
        <taxon>Formicidae</taxon>
        <taxon>Ponerinae</taxon>
        <taxon>Ponerini</taxon>
        <taxon>Odontomachus</taxon>
    </lineage>
</organism>
<comment type="similarity">
    <text evidence="1">Belongs to the AAA ATPase family. RarA/MGS1/WRNIP1 subfamily.</text>
</comment>
<dbReference type="PANTHER" id="PTHR13779:SF7">
    <property type="entry name" value="ATPASE WRNIP1"/>
    <property type="match status" value="1"/>
</dbReference>
<dbReference type="Gene3D" id="1.20.272.10">
    <property type="match status" value="1"/>
</dbReference>
<proteinExistence type="evidence at transcript level"/>
<dbReference type="GO" id="GO:0005634">
    <property type="term" value="C:nucleus"/>
    <property type="evidence" value="ECO:0007669"/>
    <property type="project" value="TreeGrafter"/>
</dbReference>
<dbReference type="AlphaFoldDB" id="A0A348G6D1"/>
<evidence type="ECO:0000256" key="3">
    <source>
        <dbReference type="ARBA" id="ARBA00022840"/>
    </source>
</evidence>
<reference evidence="5" key="1">
    <citation type="journal article" date="2017" name="Toxins">
        <title>Combined Venom Gland Transcriptomic and Venom Peptidomic Analysis of the Predatory Ant Odontomachus monticola.</title>
        <authorList>
            <person name="Kazuma K."/>
            <person name="Masuko K."/>
            <person name="Konno K."/>
            <person name="Inagaki H."/>
        </authorList>
    </citation>
    <scope>NUCLEOTIDE SEQUENCE</scope>
    <source>
        <tissue evidence="5">Venom gland and sac</tissue>
    </source>
</reference>
<dbReference type="SUPFAM" id="SSF48019">
    <property type="entry name" value="post-AAA+ oligomerization domain-like"/>
    <property type="match status" value="1"/>
</dbReference>